<dbReference type="Proteomes" id="UP000696280">
    <property type="component" value="Unassembled WGS sequence"/>
</dbReference>
<name>A0A9N9L6K1_9HELO</name>
<sequence>MSYVTRELNGTPIVISTLESPLRPSDLTFRFEFVFNLQTFGQLVREVDGFSRARDAFTHVLREFPIPLYEELGVKLTDESTLNALFHELNQLTEPEHGNLTLEEREEVRSTYWVLKRFQRQEVHYLKVSTPTFRVESQPEAGEELQRVLDVLTAGFLLGNSFPRAEVFVGMGVRPRLYAELPLEESLEEEVQ</sequence>
<evidence type="ECO:0000313" key="2">
    <source>
        <dbReference type="Proteomes" id="UP000696280"/>
    </source>
</evidence>
<keyword evidence="2" id="KW-1185">Reference proteome</keyword>
<reference evidence="1" key="1">
    <citation type="submission" date="2021-07" db="EMBL/GenBank/DDBJ databases">
        <authorList>
            <person name="Durling M."/>
        </authorList>
    </citation>
    <scope>NUCLEOTIDE SEQUENCE</scope>
</reference>
<evidence type="ECO:0000313" key="1">
    <source>
        <dbReference type="EMBL" id="CAG8960389.1"/>
    </source>
</evidence>
<dbReference type="AlphaFoldDB" id="A0A9N9L6K1"/>
<organism evidence="1 2">
    <name type="scientific">Hymenoscyphus fraxineus</name>
    <dbReference type="NCBI Taxonomy" id="746836"/>
    <lineage>
        <taxon>Eukaryota</taxon>
        <taxon>Fungi</taxon>
        <taxon>Dikarya</taxon>
        <taxon>Ascomycota</taxon>
        <taxon>Pezizomycotina</taxon>
        <taxon>Leotiomycetes</taxon>
        <taxon>Helotiales</taxon>
        <taxon>Helotiaceae</taxon>
        <taxon>Hymenoscyphus</taxon>
    </lineage>
</organism>
<accession>A0A9N9L6K1</accession>
<proteinExistence type="predicted"/>
<protein>
    <submittedName>
        <fullName evidence="1">Uncharacterized protein</fullName>
    </submittedName>
</protein>
<dbReference type="EMBL" id="CAJVRL010000099">
    <property type="protein sequence ID" value="CAG8960389.1"/>
    <property type="molecule type" value="Genomic_DNA"/>
</dbReference>
<gene>
    <name evidence="1" type="ORF">HYFRA_00008106</name>
</gene>
<comment type="caution">
    <text evidence="1">The sequence shown here is derived from an EMBL/GenBank/DDBJ whole genome shotgun (WGS) entry which is preliminary data.</text>
</comment>